<sequence length="338" mass="35485">MAPKAFICGCSGLELTEPERAFLRAEQPWGLILFARNCGEPDQIRRLVASFRSIVGRADAPVLIDQEGGRIQRLKPPRWTAYPAAAAISELAAADPQAGRRMAWLCGRLIGEDLFELGITVDCAPVLDLRVAGAHDIVGDRSYGASADDIVPLAESVVDGLSAAGVAPVVKHIPGHGRALADSHLELPVVDASADTLAADFEPFRRMNQLPMAMTAHVVYSAFDPQEPATLSRRVIEEVIRGAIGFDGLVMTDDLSMRALSGGVGENAARALAAGCDIALHCNGDLGEMAEVAAACPPLAGKAAERAAAATAWAARKAADLAAARRELSALSARPEEV</sequence>
<dbReference type="InterPro" id="IPR017853">
    <property type="entry name" value="GH"/>
</dbReference>
<comment type="similarity">
    <text evidence="2">Belongs to the glycosyl hydrolase 3 family.</text>
</comment>
<dbReference type="SUPFAM" id="SSF51445">
    <property type="entry name" value="(Trans)glycosidases"/>
    <property type="match status" value="1"/>
</dbReference>
<evidence type="ECO:0000256" key="5">
    <source>
        <dbReference type="ARBA" id="ARBA00023295"/>
    </source>
</evidence>
<evidence type="ECO:0000256" key="1">
    <source>
        <dbReference type="ARBA" id="ARBA00001231"/>
    </source>
</evidence>
<dbReference type="EC" id="3.2.1.52" evidence="3"/>
<dbReference type="PANTHER" id="PTHR30480">
    <property type="entry name" value="BETA-HEXOSAMINIDASE-RELATED"/>
    <property type="match status" value="1"/>
</dbReference>
<evidence type="ECO:0000256" key="4">
    <source>
        <dbReference type="ARBA" id="ARBA00022801"/>
    </source>
</evidence>
<organism evidence="7 8">
    <name type="scientific">Tepidamorphus gemmatus</name>
    <dbReference type="NCBI Taxonomy" id="747076"/>
    <lineage>
        <taxon>Bacteria</taxon>
        <taxon>Pseudomonadati</taxon>
        <taxon>Pseudomonadota</taxon>
        <taxon>Alphaproteobacteria</taxon>
        <taxon>Hyphomicrobiales</taxon>
        <taxon>Tepidamorphaceae</taxon>
        <taxon>Tepidamorphus</taxon>
    </lineage>
</organism>
<evidence type="ECO:0000259" key="6">
    <source>
        <dbReference type="Pfam" id="PF00933"/>
    </source>
</evidence>
<dbReference type="InterPro" id="IPR050226">
    <property type="entry name" value="NagZ_Beta-hexosaminidase"/>
</dbReference>
<dbReference type="GO" id="GO:0004563">
    <property type="term" value="F:beta-N-acetylhexosaminidase activity"/>
    <property type="evidence" value="ECO:0007669"/>
    <property type="project" value="UniProtKB-EC"/>
</dbReference>
<reference evidence="7 8" key="1">
    <citation type="submission" date="2019-03" db="EMBL/GenBank/DDBJ databases">
        <title>Genomic Encyclopedia of Type Strains, Phase IV (KMG-IV): sequencing the most valuable type-strain genomes for metagenomic binning, comparative biology and taxonomic classification.</title>
        <authorList>
            <person name="Goeker M."/>
        </authorList>
    </citation>
    <scope>NUCLEOTIDE SEQUENCE [LARGE SCALE GENOMIC DNA]</scope>
    <source>
        <strain evidence="7 8">DSM 19345</strain>
    </source>
</reference>
<keyword evidence="8" id="KW-1185">Reference proteome</keyword>
<protein>
    <recommendedName>
        <fullName evidence="3">beta-N-acetylhexosaminidase</fullName>
        <ecNumber evidence="3">3.2.1.52</ecNumber>
    </recommendedName>
</protein>
<dbReference type="Pfam" id="PF00933">
    <property type="entry name" value="Glyco_hydro_3"/>
    <property type="match status" value="1"/>
</dbReference>
<dbReference type="RefSeq" id="WP_132805203.1">
    <property type="nucleotide sequence ID" value="NZ_SMAK01000002.1"/>
</dbReference>
<evidence type="ECO:0000313" key="8">
    <source>
        <dbReference type="Proteomes" id="UP000295678"/>
    </source>
</evidence>
<dbReference type="InterPro" id="IPR036962">
    <property type="entry name" value="Glyco_hydro_3_N_sf"/>
</dbReference>
<dbReference type="InterPro" id="IPR001764">
    <property type="entry name" value="Glyco_hydro_3_N"/>
</dbReference>
<dbReference type="GO" id="GO:0009254">
    <property type="term" value="P:peptidoglycan turnover"/>
    <property type="evidence" value="ECO:0007669"/>
    <property type="project" value="TreeGrafter"/>
</dbReference>
<evidence type="ECO:0000313" key="7">
    <source>
        <dbReference type="EMBL" id="TCT12410.1"/>
    </source>
</evidence>
<dbReference type="NCBIfam" id="NF003740">
    <property type="entry name" value="PRK05337.1"/>
    <property type="match status" value="1"/>
</dbReference>
<dbReference type="GO" id="GO:0005975">
    <property type="term" value="P:carbohydrate metabolic process"/>
    <property type="evidence" value="ECO:0007669"/>
    <property type="project" value="InterPro"/>
</dbReference>
<dbReference type="OrthoDB" id="9786661at2"/>
<comment type="caution">
    <text evidence="7">The sequence shown here is derived from an EMBL/GenBank/DDBJ whole genome shotgun (WGS) entry which is preliminary data.</text>
</comment>
<dbReference type="Gene3D" id="3.20.20.300">
    <property type="entry name" value="Glycoside hydrolase, family 3, N-terminal domain"/>
    <property type="match status" value="1"/>
</dbReference>
<dbReference type="PANTHER" id="PTHR30480:SF13">
    <property type="entry name" value="BETA-HEXOSAMINIDASE"/>
    <property type="match status" value="1"/>
</dbReference>
<evidence type="ECO:0000256" key="3">
    <source>
        <dbReference type="ARBA" id="ARBA00012663"/>
    </source>
</evidence>
<evidence type="ECO:0000256" key="2">
    <source>
        <dbReference type="ARBA" id="ARBA00005336"/>
    </source>
</evidence>
<accession>A0A4R3MKP6</accession>
<dbReference type="Proteomes" id="UP000295678">
    <property type="component" value="Unassembled WGS sequence"/>
</dbReference>
<proteinExistence type="inferred from homology"/>
<dbReference type="AlphaFoldDB" id="A0A4R3MKP6"/>
<keyword evidence="4" id="KW-0378">Hydrolase</keyword>
<dbReference type="EMBL" id="SMAK01000002">
    <property type="protein sequence ID" value="TCT12410.1"/>
    <property type="molecule type" value="Genomic_DNA"/>
</dbReference>
<gene>
    <name evidence="7" type="ORF">EDC22_10293</name>
</gene>
<feature type="domain" description="Glycoside hydrolase family 3 N-terminal" evidence="6">
    <location>
        <begin position="19"/>
        <end position="294"/>
    </location>
</feature>
<name>A0A4R3MKP6_9HYPH</name>
<comment type="catalytic activity">
    <reaction evidence="1">
        <text>Hydrolysis of terminal non-reducing N-acetyl-D-hexosamine residues in N-acetyl-beta-D-hexosaminides.</text>
        <dbReference type="EC" id="3.2.1.52"/>
    </reaction>
</comment>
<keyword evidence="5" id="KW-0326">Glycosidase</keyword>